<gene>
    <name evidence="2" type="ORF">AMRN_1446</name>
    <name evidence="3" type="ORF">CPH92_09670</name>
</gene>
<evidence type="ECO:0000313" key="2">
    <source>
        <dbReference type="EMBL" id="AXX87182.1"/>
    </source>
</evidence>
<protein>
    <recommendedName>
        <fullName evidence="6">Flagellin</fullName>
    </recommendedName>
</protein>
<sequence length="264" mass="29799">MDVNSISSNVSNLNSLPQQQLNRTSQNTRIEPISNDALNLSISEAYNLKRDELSNSLQTFNEGIAITAIAKNGIQKQQEILSNIEKTITDDKIEDKNQLKEQLTNQLKDFTSIALETKYKRESILSTQDSNQENNNFTIDTKEAYLEINKVNTPVISNELANDIQNSDLNNEETVNTIVGKLNTSEKYLNDLSNQFDQTSQQIQENAKDILKQQQNLVTNNQTNNINFGKETSDFTKNNLFANMGYLAVSQANIVQEQSVRLLS</sequence>
<reference evidence="3" key="2">
    <citation type="submission" date="2017-09" db="EMBL/GenBank/DDBJ databases">
        <authorList>
            <person name="Perez-Cataluna A."/>
            <person name="Figueras M.J."/>
            <person name="Salas-Masso N."/>
        </authorList>
    </citation>
    <scope>NUCLEOTIDE SEQUENCE</scope>
    <source>
        <strain evidence="3">CECT 7727</strain>
    </source>
</reference>
<feature type="region of interest" description="Disordered" evidence="1">
    <location>
        <begin position="1"/>
        <end position="27"/>
    </location>
</feature>
<evidence type="ECO:0000313" key="3">
    <source>
        <dbReference type="EMBL" id="PHO14845.1"/>
    </source>
</evidence>
<evidence type="ECO:0008006" key="6">
    <source>
        <dbReference type="Google" id="ProtNLM"/>
    </source>
</evidence>
<dbReference type="Proteomes" id="UP000264693">
    <property type="component" value="Chromosome"/>
</dbReference>
<feature type="compositionally biased region" description="Low complexity" evidence="1">
    <location>
        <begin position="1"/>
        <end position="22"/>
    </location>
</feature>
<dbReference type="RefSeq" id="WP_099311518.1">
    <property type="nucleotide sequence ID" value="NZ_CP032101.1"/>
</dbReference>
<evidence type="ECO:0000256" key="1">
    <source>
        <dbReference type="SAM" id="MobiDB-lite"/>
    </source>
</evidence>
<evidence type="ECO:0000313" key="4">
    <source>
        <dbReference type="Proteomes" id="UP000224740"/>
    </source>
</evidence>
<reference evidence="2 5" key="3">
    <citation type="submission" date="2018-08" db="EMBL/GenBank/DDBJ databases">
        <title>Complete genome of the Arcobacter marinus type strain JCM 15502.</title>
        <authorList>
            <person name="Miller W.G."/>
            <person name="Yee E."/>
            <person name="Huynh S."/>
            <person name="Parker C.T."/>
        </authorList>
    </citation>
    <scope>NUCLEOTIDE SEQUENCE [LARGE SCALE GENOMIC DNA]</scope>
    <source>
        <strain evidence="2 5">JCM 15502</strain>
    </source>
</reference>
<keyword evidence="4" id="KW-1185">Reference proteome</keyword>
<dbReference type="Proteomes" id="UP000224740">
    <property type="component" value="Unassembled WGS sequence"/>
</dbReference>
<name>A0A347TKQ4_9BACT</name>
<dbReference type="EMBL" id="CP032101">
    <property type="protein sequence ID" value="AXX87182.1"/>
    <property type="molecule type" value="Genomic_DNA"/>
</dbReference>
<proteinExistence type="predicted"/>
<dbReference type="EMBL" id="NXAO01000046">
    <property type="protein sequence ID" value="PHO14845.1"/>
    <property type="molecule type" value="Genomic_DNA"/>
</dbReference>
<evidence type="ECO:0000313" key="5">
    <source>
        <dbReference type="Proteomes" id="UP000264693"/>
    </source>
</evidence>
<organism evidence="2 5">
    <name type="scientific">Malaciobacter marinus</name>
    <dbReference type="NCBI Taxonomy" id="505249"/>
    <lineage>
        <taxon>Bacteria</taxon>
        <taxon>Pseudomonadati</taxon>
        <taxon>Campylobacterota</taxon>
        <taxon>Epsilonproteobacteria</taxon>
        <taxon>Campylobacterales</taxon>
        <taxon>Arcobacteraceae</taxon>
        <taxon>Malaciobacter</taxon>
    </lineage>
</organism>
<reference evidence="4" key="1">
    <citation type="submission" date="2017-09" db="EMBL/GenBank/DDBJ databases">
        <title>Arcobacter canalis sp. nov., a new species isolated from a water canal contaminated with urban sewage.</title>
        <authorList>
            <person name="Perez-Cataluna A."/>
            <person name="Salas-Masso N."/>
            <person name="Figueras M.J."/>
        </authorList>
    </citation>
    <scope>NUCLEOTIDE SEQUENCE [LARGE SCALE GENOMIC DNA]</scope>
    <source>
        <strain evidence="4">CECT 7727</strain>
    </source>
</reference>
<dbReference type="KEGG" id="amar:AMRN_1446"/>
<accession>A0A347TKQ4</accession>
<dbReference type="AlphaFoldDB" id="A0A347TKQ4"/>